<dbReference type="Pfam" id="PF04542">
    <property type="entry name" value="Sigma70_r2"/>
    <property type="match status" value="1"/>
</dbReference>
<proteinExistence type="inferred from homology"/>
<keyword evidence="8" id="KW-1185">Reference proteome</keyword>
<dbReference type="KEGG" id="jeo:JMA_04210"/>
<feature type="domain" description="RNA polymerase sigma factor 70 region 4 type 2" evidence="6">
    <location>
        <begin position="110"/>
        <end position="159"/>
    </location>
</feature>
<dbReference type="OrthoDB" id="9794508at2"/>
<sequence length="172" mass="20577">MKNNDKDQTLHQAMEDHGDYLKRLIYTYVKDRQKAEDILQDTFVKFYSRFDQFENRAAVKTYLYRIAVNEAQNYLRSWSFRKVSFTDKLRTFKQGSSAEELYIKSEGSRTLGEMVKELPVKYREVIWLFYYDELSINEISDVLRCSPNTVKTRLARGRKLARISIEEGDYEY</sequence>
<evidence type="ECO:0000313" key="8">
    <source>
        <dbReference type="Proteomes" id="UP000031449"/>
    </source>
</evidence>
<comment type="similarity">
    <text evidence="1">Belongs to the sigma-70 factor family. ECF subfamily.</text>
</comment>
<evidence type="ECO:0000256" key="2">
    <source>
        <dbReference type="ARBA" id="ARBA00023015"/>
    </source>
</evidence>
<reference evidence="7 8" key="1">
    <citation type="submission" date="2014-08" db="EMBL/GenBank/DDBJ databases">
        <title>Complete genome of a marine bacteria Jeotgalibacillus malaysiensis.</title>
        <authorList>
            <person name="Yaakop A.S."/>
            <person name="Chan K.-G."/>
            <person name="Goh K.M."/>
        </authorList>
    </citation>
    <scope>NUCLEOTIDE SEQUENCE [LARGE SCALE GENOMIC DNA]</scope>
    <source>
        <strain evidence="7 8">D5</strain>
    </source>
</reference>
<accession>A0A0B5AMF9</accession>
<dbReference type="EMBL" id="CP009416">
    <property type="protein sequence ID" value="AJD89738.1"/>
    <property type="molecule type" value="Genomic_DNA"/>
</dbReference>
<dbReference type="Proteomes" id="UP000031449">
    <property type="component" value="Chromosome"/>
</dbReference>
<evidence type="ECO:0000313" key="7">
    <source>
        <dbReference type="EMBL" id="AJD89738.1"/>
    </source>
</evidence>
<dbReference type="AlphaFoldDB" id="A0A0B5AMF9"/>
<dbReference type="InterPro" id="IPR013324">
    <property type="entry name" value="RNA_pol_sigma_r3/r4-like"/>
</dbReference>
<dbReference type="Gene3D" id="1.10.1740.10">
    <property type="match status" value="1"/>
</dbReference>
<dbReference type="NCBIfam" id="TIGR02937">
    <property type="entry name" value="sigma70-ECF"/>
    <property type="match status" value="1"/>
</dbReference>
<dbReference type="SUPFAM" id="SSF88659">
    <property type="entry name" value="Sigma3 and sigma4 domains of RNA polymerase sigma factors"/>
    <property type="match status" value="1"/>
</dbReference>
<dbReference type="InterPro" id="IPR007627">
    <property type="entry name" value="RNA_pol_sigma70_r2"/>
</dbReference>
<dbReference type="STRING" id="1508404.JMA_04210"/>
<protein>
    <submittedName>
        <fullName evidence="7">RNA polymerase sigma factor</fullName>
    </submittedName>
</protein>
<evidence type="ECO:0000256" key="4">
    <source>
        <dbReference type="ARBA" id="ARBA00023163"/>
    </source>
</evidence>
<dbReference type="GO" id="GO:0003677">
    <property type="term" value="F:DNA binding"/>
    <property type="evidence" value="ECO:0007669"/>
    <property type="project" value="InterPro"/>
</dbReference>
<dbReference type="CDD" id="cd06171">
    <property type="entry name" value="Sigma70_r4"/>
    <property type="match status" value="1"/>
</dbReference>
<dbReference type="GO" id="GO:0016987">
    <property type="term" value="F:sigma factor activity"/>
    <property type="evidence" value="ECO:0007669"/>
    <property type="project" value="UniProtKB-KW"/>
</dbReference>
<keyword evidence="2" id="KW-0805">Transcription regulation</keyword>
<dbReference type="InterPro" id="IPR014284">
    <property type="entry name" value="RNA_pol_sigma-70_dom"/>
</dbReference>
<dbReference type="Gene3D" id="1.10.10.10">
    <property type="entry name" value="Winged helix-like DNA-binding domain superfamily/Winged helix DNA-binding domain"/>
    <property type="match status" value="1"/>
</dbReference>
<evidence type="ECO:0000256" key="3">
    <source>
        <dbReference type="ARBA" id="ARBA00023082"/>
    </source>
</evidence>
<dbReference type="InterPro" id="IPR013325">
    <property type="entry name" value="RNA_pol_sigma_r2"/>
</dbReference>
<dbReference type="GO" id="GO:0006352">
    <property type="term" value="P:DNA-templated transcription initiation"/>
    <property type="evidence" value="ECO:0007669"/>
    <property type="project" value="InterPro"/>
</dbReference>
<organism evidence="7 8">
    <name type="scientific">Jeotgalibacillus malaysiensis</name>
    <dbReference type="NCBI Taxonomy" id="1508404"/>
    <lineage>
        <taxon>Bacteria</taxon>
        <taxon>Bacillati</taxon>
        <taxon>Bacillota</taxon>
        <taxon>Bacilli</taxon>
        <taxon>Bacillales</taxon>
        <taxon>Caryophanaceae</taxon>
        <taxon>Jeotgalibacillus</taxon>
    </lineage>
</organism>
<dbReference type="HOGENOM" id="CLU_047691_3_1_9"/>
<dbReference type="Pfam" id="PF08281">
    <property type="entry name" value="Sigma70_r4_2"/>
    <property type="match status" value="1"/>
</dbReference>
<feature type="domain" description="RNA polymerase sigma-70 region 2" evidence="5">
    <location>
        <begin position="15"/>
        <end position="77"/>
    </location>
</feature>
<name>A0A0B5AMF9_9BACL</name>
<dbReference type="SUPFAM" id="SSF88946">
    <property type="entry name" value="Sigma2 domain of RNA polymerase sigma factors"/>
    <property type="match status" value="1"/>
</dbReference>
<evidence type="ECO:0000256" key="1">
    <source>
        <dbReference type="ARBA" id="ARBA00010641"/>
    </source>
</evidence>
<dbReference type="BioCyc" id="JESP1508404:G14D9-9638-MONOMER"/>
<gene>
    <name evidence="7" type="ORF">JMA_04210</name>
</gene>
<dbReference type="PANTHER" id="PTHR43133">
    <property type="entry name" value="RNA POLYMERASE ECF-TYPE SIGMA FACTO"/>
    <property type="match status" value="1"/>
</dbReference>
<keyword evidence="4" id="KW-0804">Transcription</keyword>
<dbReference type="InterPro" id="IPR039425">
    <property type="entry name" value="RNA_pol_sigma-70-like"/>
</dbReference>
<keyword evidence="3" id="KW-0731">Sigma factor</keyword>
<dbReference type="InterPro" id="IPR036388">
    <property type="entry name" value="WH-like_DNA-bd_sf"/>
</dbReference>
<evidence type="ECO:0000259" key="6">
    <source>
        <dbReference type="Pfam" id="PF08281"/>
    </source>
</evidence>
<dbReference type="PANTHER" id="PTHR43133:SF60">
    <property type="entry name" value="RNA POLYMERASE SIGMA FACTOR SIGV"/>
    <property type="match status" value="1"/>
</dbReference>
<evidence type="ECO:0000259" key="5">
    <source>
        <dbReference type="Pfam" id="PF04542"/>
    </source>
</evidence>
<dbReference type="InterPro" id="IPR013249">
    <property type="entry name" value="RNA_pol_sigma70_r4_t2"/>
</dbReference>